<dbReference type="InParanoid" id="D7FVQ9"/>
<keyword evidence="2" id="KW-0963">Cytoplasm</keyword>
<dbReference type="EMBL" id="FN649760">
    <property type="protein sequence ID" value="CBJ31974.1"/>
    <property type="molecule type" value="Genomic_DNA"/>
</dbReference>
<proteinExistence type="predicted"/>
<comment type="subcellular location">
    <subcellularLocation>
        <location evidence="1">Cytoplasm</location>
    </subcellularLocation>
</comment>
<organism evidence="7 8">
    <name type="scientific">Ectocarpus siliculosus</name>
    <name type="common">Brown alga</name>
    <name type="synonym">Conferva siliculosa</name>
    <dbReference type="NCBI Taxonomy" id="2880"/>
    <lineage>
        <taxon>Eukaryota</taxon>
        <taxon>Sar</taxon>
        <taxon>Stramenopiles</taxon>
        <taxon>Ochrophyta</taxon>
        <taxon>PX clade</taxon>
        <taxon>Phaeophyceae</taxon>
        <taxon>Ectocarpales</taxon>
        <taxon>Ectocarpaceae</taxon>
        <taxon>Ectocarpus</taxon>
    </lineage>
</organism>
<evidence type="ECO:0000256" key="1">
    <source>
        <dbReference type="ARBA" id="ARBA00004496"/>
    </source>
</evidence>
<dbReference type="PANTHER" id="PTHR14344">
    <property type="entry name" value="WD REPEAT PROTEIN"/>
    <property type="match status" value="1"/>
</dbReference>
<dbReference type="GO" id="GO:0005737">
    <property type="term" value="C:cytoplasm"/>
    <property type="evidence" value="ECO:0007669"/>
    <property type="project" value="UniProtKB-SubCell"/>
</dbReference>
<dbReference type="Proteomes" id="UP000002630">
    <property type="component" value="Unassembled WGS sequence"/>
</dbReference>
<dbReference type="OrthoDB" id="10673072at2759"/>
<gene>
    <name evidence="7" type="ORF">Esi_0298_0001</name>
</gene>
<dbReference type="PANTHER" id="PTHR14344:SF3">
    <property type="entry name" value="WD REPEAT-CONTAINING PROTEIN 6"/>
    <property type="match status" value="1"/>
</dbReference>
<evidence type="ECO:0000256" key="5">
    <source>
        <dbReference type="ARBA" id="ARBA00022737"/>
    </source>
</evidence>
<evidence type="ECO:0000313" key="8">
    <source>
        <dbReference type="Proteomes" id="UP000002630"/>
    </source>
</evidence>
<protein>
    <submittedName>
        <fullName evidence="7">Uncharacterized protein</fullName>
    </submittedName>
</protein>
<sequence>MAAGKRPVLCLAHARVWPSATHQQQHEVLDLIATGDTGGTVTVWQFYGGGGGSGGGGSTLPSDHGEFVYRGPAGRRRGGAARTGPEGAAAPPCHALVPVLEYRAHQMGVLCMAVHVPAGERGRVVVVTGGDDQAICVAELEVAEVLDDGRCSPTTTIASDRGRSSSLGPRGQGGDEVPARKRCGASLFPGQRSRLVVF</sequence>
<dbReference type="GO" id="GO:0030488">
    <property type="term" value="P:tRNA methylation"/>
    <property type="evidence" value="ECO:0007669"/>
    <property type="project" value="TreeGrafter"/>
</dbReference>
<name>D7FVQ9_ECTSI</name>
<evidence type="ECO:0000256" key="2">
    <source>
        <dbReference type="ARBA" id="ARBA00022490"/>
    </source>
</evidence>
<dbReference type="InterPro" id="IPR036322">
    <property type="entry name" value="WD40_repeat_dom_sf"/>
</dbReference>
<dbReference type="SUPFAM" id="SSF50978">
    <property type="entry name" value="WD40 repeat-like"/>
    <property type="match status" value="1"/>
</dbReference>
<keyword evidence="3" id="KW-0853">WD repeat</keyword>
<keyword evidence="4" id="KW-0819">tRNA processing</keyword>
<evidence type="ECO:0000256" key="4">
    <source>
        <dbReference type="ARBA" id="ARBA00022694"/>
    </source>
</evidence>
<evidence type="ECO:0000313" key="7">
    <source>
        <dbReference type="EMBL" id="CBJ31974.1"/>
    </source>
</evidence>
<evidence type="ECO:0000256" key="6">
    <source>
        <dbReference type="SAM" id="MobiDB-lite"/>
    </source>
</evidence>
<reference evidence="7 8" key="1">
    <citation type="journal article" date="2010" name="Nature">
        <title>The Ectocarpus genome and the independent evolution of multicellularity in brown algae.</title>
        <authorList>
            <person name="Cock J.M."/>
            <person name="Sterck L."/>
            <person name="Rouze P."/>
            <person name="Scornet D."/>
            <person name="Allen A.E."/>
            <person name="Amoutzias G."/>
            <person name="Anthouard V."/>
            <person name="Artiguenave F."/>
            <person name="Aury J.M."/>
            <person name="Badger J.H."/>
            <person name="Beszteri B."/>
            <person name="Billiau K."/>
            <person name="Bonnet E."/>
            <person name="Bothwell J.H."/>
            <person name="Bowler C."/>
            <person name="Boyen C."/>
            <person name="Brownlee C."/>
            <person name="Carrano C.J."/>
            <person name="Charrier B."/>
            <person name="Cho G.Y."/>
            <person name="Coelho S.M."/>
            <person name="Collen J."/>
            <person name="Corre E."/>
            <person name="Da Silva C."/>
            <person name="Delage L."/>
            <person name="Delaroque N."/>
            <person name="Dittami S.M."/>
            <person name="Doulbeau S."/>
            <person name="Elias M."/>
            <person name="Farnham G."/>
            <person name="Gachon C.M."/>
            <person name="Gschloessl B."/>
            <person name="Heesch S."/>
            <person name="Jabbari K."/>
            <person name="Jubin C."/>
            <person name="Kawai H."/>
            <person name="Kimura K."/>
            <person name="Kloareg B."/>
            <person name="Kupper F.C."/>
            <person name="Lang D."/>
            <person name="Le Bail A."/>
            <person name="Leblanc C."/>
            <person name="Lerouge P."/>
            <person name="Lohr M."/>
            <person name="Lopez P.J."/>
            <person name="Martens C."/>
            <person name="Maumus F."/>
            <person name="Michel G."/>
            <person name="Miranda-Saavedra D."/>
            <person name="Morales J."/>
            <person name="Moreau H."/>
            <person name="Motomura T."/>
            <person name="Nagasato C."/>
            <person name="Napoli C.A."/>
            <person name="Nelson D.R."/>
            <person name="Nyvall-Collen P."/>
            <person name="Peters A.F."/>
            <person name="Pommier C."/>
            <person name="Potin P."/>
            <person name="Poulain J."/>
            <person name="Quesneville H."/>
            <person name="Read B."/>
            <person name="Rensing S.A."/>
            <person name="Ritter A."/>
            <person name="Rousvoal S."/>
            <person name="Samanta M."/>
            <person name="Samson G."/>
            <person name="Schroeder D.C."/>
            <person name="Segurens B."/>
            <person name="Strittmatter M."/>
            <person name="Tonon T."/>
            <person name="Tregear J.W."/>
            <person name="Valentin K."/>
            <person name="von Dassow P."/>
            <person name="Yamagishi T."/>
            <person name="Van de Peer Y."/>
            <person name="Wincker P."/>
        </authorList>
    </citation>
    <scope>NUCLEOTIDE SEQUENCE [LARGE SCALE GENOMIC DNA]</scope>
    <source>
        <strain evidence="8">Ec32 / CCAP1310/4</strain>
    </source>
</reference>
<dbReference type="InterPro" id="IPR051973">
    <property type="entry name" value="tRNA_Anticodon_Mtase-Reg"/>
</dbReference>
<keyword evidence="8" id="KW-1185">Reference proteome</keyword>
<evidence type="ECO:0000256" key="3">
    <source>
        <dbReference type="ARBA" id="ARBA00022574"/>
    </source>
</evidence>
<accession>D7FVQ9</accession>
<feature type="region of interest" description="Disordered" evidence="6">
    <location>
        <begin position="154"/>
        <end position="182"/>
    </location>
</feature>
<keyword evidence="5" id="KW-0677">Repeat</keyword>
<dbReference type="AlphaFoldDB" id="D7FVQ9"/>